<dbReference type="Proteomes" id="UP001157006">
    <property type="component" value="Chromosome 3"/>
</dbReference>
<evidence type="ECO:0008006" key="3">
    <source>
        <dbReference type="Google" id="ProtNLM"/>
    </source>
</evidence>
<sequence length="189" mass="21796">MVSGRLKQEHIMCCEETFTGAEVREALFQKGVSVKGTLFLLTYLFCVFRLTQERNGGQEDSWYYSCSWSSRDIALVFTNDILLFARANTNEATKILDILRQYHTASGQIVNLVKSEASFSGNVRNEDRAEIQSLMGVNDVQGHSRYLGVPNIFRRSKKKIHLDWWLIECGKKLKAGKRIFYRKLGKRFL</sequence>
<organism evidence="1 2">
    <name type="scientific">Vicia faba</name>
    <name type="common">Broad bean</name>
    <name type="synonym">Faba vulgaris</name>
    <dbReference type="NCBI Taxonomy" id="3906"/>
    <lineage>
        <taxon>Eukaryota</taxon>
        <taxon>Viridiplantae</taxon>
        <taxon>Streptophyta</taxon>
        <taxon>Embryophyta</taxon>
        <taxon>Tracheophyta</taxon>
        <taxon>Spermatophyta</taxon>
        <taxon>Magnoliopsida</taxon>
        <taxon>eudicotyledons</taxon>
        <taxon>Gunneridae</taxon>
        <taxon>Pentapetalae</taxon>
        <taxon>rosids</taxon>
        <taxon>fabids</taxon>
        <taxon>Fabales</taxon>
        <taxon>Fabaceae</taxon>
        <taxon>Papilionoideae</taxon>
        <taxon>50 kb inversion clade</taxon>
        <taxon>NPAAA clade</taxon>
        <taxon>Hologalegina</taxon>
        <taxon>IRL clade</taxon>
        <taxon>Fabeae</taxon>
        <taxon>Vicia</taxon>
    </lineage>
</organism>
<gene>
    <name evidence="1" type="ORF">VFH_III086120</name>
</gene>
<accession>A0AAV0ZYC5</accession>
<evidence type="ECO:0000313" key="2">
    <source>
        <dbReference type="Proteomes" id="UP001157006"/>
    </source>
</evidence>
<dbReference type="AlphaFoldDB" id="A0AAV0ZYC5"/>
<dbReference type="EMBL" id="OX451738">
    <property type="protein sequence ID" value="CAI8603430.1"/>
    <property type="molecule type" value="Genomic_DNA"/>
</dbReference>
<keyword evidence="2" id="KW-1185">Reference proteome</keyword>
<proteinExistence type="predicted"/>
<evidence type="ECO:0000313" key="1">
    <source>
        <dbReference type="EMBL" id="CAI8603430.1"/>
    </source>
</evidence>
<protein>
    <recommendedName>
        <fullName evidence="3">Reverse transcriptase domain-containing protein</fullName>
    </recommendedName>
</protein>
<reference evidence="1 2" key="1">
    <citation type="submission" date="2023-01" db="EMBL/GenBank/DDBJ databases">
        <authorList>
            <person name="Kreplak J."/>
        </authorList>
    </citation>
    <scope>NUCLEOTIDE SEQUENCE [LARGE SCALE GENOMIC DNA]</scope>
</reference>
<name>A0AAV0ZYC5_VICFA</name>